<organism evidence="1 2">
    <name type="scientific">Trifolium pratense</name>
    <name type="common">Red clover</name>
    <dbReference type="NCBI Taxonomy" id="57577"/>
    <lineage>
        <taxon>Eukaryota</taxon>
        <taxon>Viridiplantae</taxon>
        <taxon>Streptophyta</taxon>
        <taxon>Embryophyta</taxon>
        <taxon>Tracheophyta</taxon>
        <taxon>Spermatophyta</taxon>
        <taxon>Magnoliopsida</taxon>
        <taxon>eudicotyledons</taxon>
        <taxon>Gunneridae</taxon>
        <taxon>Pentapetalae</taxon>
        <taxon>rosids</taxon>
        <taxon>fabids</taxon>
        <taxon>Fabales</taxon>
        <taxon>Fabaceae</taxon>
        <taxon>Papilionoideae</taxon>
        <taxon>50 kb inversion clade</taxon>
        <taxon>NPAAA clade</taxon>
        <taxon>Hologalegina</taxon>
        <taxon>IRL clade</taxon>
        <taxon>Trifolieae</taxon>
        <taxon>Trifolium</taxon>
    </lineage>
</organism>
<gene>
    <name evidence="1" type="ORF">L195_g021425</name>
</gene>
<reference evidence="1 2" key="1">
    <citation type="journal article" date="2014" name="Am. J. Bot.">
        <title>Genome assembly and annotation for red clover (Trifolium pratense; Fabaceae).</title>
        <authorList>
            <person name="Istvanek J."/>
            <person name="Jaros M."/>
            <person name="Krenek A."/>
            <person name="Repkova J."/>
        </authorList>
    </citation>
    <scope>NUCLEOTIDE SEQUENCE [LARGE SCALE GENOMIC DNA]</scope>
    <source>
        <strain evidence="2">cv. Tatra</strain>
        <tissue evidence="1">Young leaves</tissue>
    </source>
</reference>
<accession>A0A2K3N555</accession>
<reference evidence="1 2" key="2">
    <citation type="journal article" date="2017" name="Front. Plant Sci.">
        <title>Gene Classification and Mining of Molecular Markers Useful in Red Clover (Trifolium pratense) Breeding.</title>
        <authorList>
            <person name="Istvanek J."/>
            <person name="Dluhosova J."/>
            <person name="Dluhos P."/>
            <person name="Patkova L."/>
            <person name="Nedelnik J."/>
            <person name="Repkova J."/>
        </authorList>
    </citation>
    <scope>NUCLEOTIDE SEQUENCE [LARGE SCALE GENOMIC DNA]</scope>
    <source>
        <strain evidence="2">cv. Tatra</strain>
        <tissue evidence="1">Young leaves</tissue>
    </source>
</reference>
<dbReference type="EMBL" id="ASHM01016375">
    <property type="protein sequence ID" value="PNX98183.1"/>
    <property type="molecule type" value="Genomic_DNA"/>
</dbReference>
<protein>
    <submittedName>
        <fullName evidence="1">Resistance protein</fullName>
    </submittedName>
</protein>
<evidence type="ECO:0000313" key="2">
    <source>
        <dbReference type="Proteomes" id="UP000236291"/>
    </source>
</evidence>
<comment type="caution">
    <text evidence="1">The sequence shown here is derived from an EMBL/GenBank/DDBJ whole genome shotgun (WGS) entry which is preliminary data.</text>
</comment>
<sequence length="128" mass="14728">MPKLALPYLPYVEIIYASGETVDDGASFLPEIAASISLKSWLQRPTNLTCLERIEIAICPDLILPATMNMLTSLCQVRIYDEDKNGTLPNFLEEKTMSLWKKSKQFLRRHQDYYHSEDESDNIIDDDL</sequence>
<evidence type="ECO:0000313" key="1">
    <source>
        <dbReference type="EMBL" id="PNX98183.1"/>
    </source>
</evidence>
<dbReference type="AlphaFoldDB" id="A0A2K3N555"/>
<dbReference type="Proteomes" id="UP000236291">
    <property type="component" value="Unassembled WGS sequence"/>
</dbReference>
<proteinExistence type="predicted"/>
<name>A0A2K3N555_TRIPR</name>